<evidence type="ECO:0000256" key="1">
    <source>
        <dbReference type="SAM" id="Coils"/>
    </source>
</evidence>
<dbReference type="AlphaFoldDB" id="A0A3S4RBY5"/>
<organism evidence="3 4">
    <name type="scientific">Actinomyces howellii</name>
    <dbReference type="NCBI Taxonomy" id="52771"/>
    <lineage>
        <taxon>Bacteria</taxon>
        <taxon>Bacillati</taxon>
        <taxon>Actinomycetota</taxon>
        <taxon>Actinomycetes</taxon>
        <taxon>Actinomycetales</taxon>
        <taxon>Actinomycetaceae</taxon>
        <taxon>Actinomyces</taxon>
    </lineage>
</organism>
<feature type="compositionally biased region" description="Polar residues" evidence="2">
    <location>
        <begin position="338"/>
        <end position="355"/>
    </location>
</feature>
<keyword evidence="4" id="KW-1185">Reference proteome</keyword>
<keyword evidence="1" id="KW-0175">Coiled coil</keyword>
<evidence type="ECO:0000313" key="3">
    <source>
        <dbReference type="EMBL" id="VEG29488.1"/>
    </source>
</evidence>
<proteinExistence type="predicted"/>
<protein>
    <submittedName>
        <fullName evidence="3">Uncharacterized protein conserved in bacteria</fullName>
    </submittedName>
</protein>
<evidence type="ECO:0000313" key="4">
    <source>
        <dbReference type="Proteomes" id="UP000266895"/>
    </source>
</evidence>
<gene>
    <name evidence="3" type="ORF">NCTC11636_02067</name>
</gene>
<feature type="compositionally biased region" description="Low complexity" evidence="2">
    <location>
        <begin position="252"/>
        <end position="272"/>
    </location>
</feature>
<dbReference type="PANTHER" id="PTHR21174:SF0">
    <property type="entry name" value="HD PHOSPHOHYDROLASE FAMILY PROTEIN-RELATED"/>
    <property type="match status" value="1"/>
</dbReference>
<evidence type="ECO:0000256" key="2">
    <source>
        <dbReference type="SAM" id="MobiDB-lite"/>
    </source>
</evidence>
<feature type="region of interest" description="Disordered" evidence="2">
    <location>
        <begin position="240"/>
        <end position="297"/>
    </location>
</feature>
<accession>A0A3S4RBY5</accession>
<dbReference type="SUPFAM" id="SSF109604">
    <property type="entry name" value="HD-domain/PDEase-like"/>
    <property type="match status" value="1"/>
</dbReference>
<sequence length="453" mass="49926">MMRILNPNLEGTPMGVIDAPQWLLPAYVRSVKALGSHAPVEQIRAAGEGLIEMWSTPDRRFHNLRHVIDMLARVDELQDESHNPEVMRLATWYHGCVFSSAREHAYRRNGGEDEIASAAFAAQDLTALGLPGQTVTRICALIVNLKRRDLPASDIDASALGDADLGTLAADPQQYKKYRELVREEYAHIPTAHYLRGRLAIVTRLLERETLFSSPLGSRWELPARENLEAEKRKLEDEVARLPVDEEPEPVDLPAATVTTPDAPETPAPEVAGAQGEDPGAAPPAVTPAPSPALGGLEYADAPEEIVPPTVRRPRAQGRSPQDPAPWPRTPPAGQRAVSDSRQQPGQQSAGQLRSTEPPVRQDPVPEGRREPEHRHSHVPSMESCIEDLDLLLARRPCTDDGDATGDRARQVEAARLRLAQRLREKTEEAKVLREARTGDLPRITEEIVDDGR</sequence>
<feature type="compositionally biased region" description="Basic and acidic residues" evidence="2">
    <location>
        <begin position="364"/>
        <end position="374"/>
    </location>
</feature>
<feature type="coiled-coil region" evidence="1">
    <location>
        <begin position="409"/>
        <end position="436"/>
    </location>
</feature>
<name>A0A3S4RBY5_9ACTO</name>
<dbReference type="KEGG" id="ahw:NCTC11636_02067"/>
<dbReference type="Gene3D" id="1.10.3210.10">
    <property type="entry name" value="Hypothetical protein af1432"/>
    <property type="match status" value="1"/>
</dbReference>
<feature type="compositionally biased region" description="Pro residues" evidence="2">
    <location>
        <begin position="281"/>
        <end position="291"/>
    </location>
</feature>
<dbReference type="Proteomes" id="UP000266895">
    <property type="component" value="Chromosome"/>
</dbReference>
<reference evidence="3 4" key="1">
    <citation type="submission" date="2018-12" db="EMBL/GenBank/DDBJ databases">
        <authorList>
            <consortium name="Pathogen Informatics"/>
        </authorList>
    </citation>
    <scope>NUCLEOTIDE SEQUENCE [LARGE SCALE GENOMIC DNA]</scope>
    <source>
        <strain evidence="3 4">NCTC11636</strain>
    </source>
</reference>
<dbReference type="InterPro" id="IPR009218">
    <property type="entry name" value="HD_phosphohydro"/>
</dbReference>
<dbReference type="PANTHER" id="PTHR21174">
    <property type="match status" value="1"/>
</dbReference>
<feature type="region of interest" description="Disordered" evidence="2">
    <location>
        <begin position="309"/>
        <end position="383"/>
    </location>
</feature>
<dbReference type="EMBL" id="LR134350">
    <property type="protein sequence ID" value="VEG29488.1"/>
    <property type="molecule type" value="Genomic_DNA"/>
</dbReference>